<gene>
    <name evidence="2" type="ORF">Baya_15292</name>
</gene>
<feature type="compositionally biased region" description="Basic and acidic residues" evidence="1">
    <location>
        <begin position="67"/>
        <end position="91"/>
    </location>
</feature>
<comment type="caution">
    <text evidence="2">The sequence shown here is derived from an EMBL/GenBank/DDBJ whole genome shotgun (WGS) entry which is preliminary data.</text>
</comment>
<dbReference type="Proteomes" id="UP000319801">
    <property type="component" value="Unassembled WGS sequence"/>
</dbReference>
<dbReference type="AlphaFoldDB" id="A0A556VBF4"/>
<dbReference type="EMBL" id="VCAZ01000205">
    <property type="protein sequence ID" value="TTG93068.1"/>
    <property type="molecule type" value="Genomic_DNA"/>
</dbReference>
<reference evidence="2 3" key="1">
    <citation type="journal article" date="2019" name="Genome Biol. Evol.">
        <title>Whole-Genome Sequencing of the Giant Devil Catfish, Bagarius yarrelli.</title>
        <authorList>
            <person name="Jiang W."/>
            <person name="Lv Y."/>
            <person name="Cheng L."/>
            <person name="Yang K."/>
            <person name="Chao B."/>
            <person name="Wang X."/>
            <person name="Li Y."/>
            <person name="Pan X."/>
            <person name="You X."/>
            <person name="Zhang Y."/>
            <person name="Yang J."/>
            <person name="Li J."/>
            <person name="Zhang X."/>
            <person name="Liu S."/>
            <person name="Sun C."/>
            <person name="Yang J."/>
            <person name="Shi Q."/>
        </authorList>
    </citation>
    <scope>NUCLEOTIDE SEQUENCE [LARGE SCALE GENOMIC DNA]</scope>
    <source>
        <strain evidence="2">JWS20170419001</strain>
        <tissue evidence="2">Muscle</tissue>
    </source>
</reference>
<evidence type="ECO:0000313" key="3">
    <source>
        <dbReference type="Proteomes" id="UP000319801"/>
    </source>
</evidence>
<evidence type="ECO:0000256" key="1">
    <source>
        <dbReference type="SAM" id="MobiDB-lite"/>
    </source>
</evidence>
<keyword evidence="3" id="KW-1185">Reference proteome</keyword>
<name>A0A556VBF4_BAGYA</name>
<protein>
    <submittedName>
        <fullName evidence="2">Uncharacterized protein</fullName>
    </submittedName>
</protein>
<feature type="region of interest" description="Disordered" evidence="1">
    <location>
        <begin position="66"/>
        <end position="106"/>
    </location>
</feature>
<proteinExistence type="predicted"/>
<accession>A0A556VBF4</accession>
<evidence type="ECO:0000313" key="2">
    <source>
        <dbReference type="EMBL" id="TTG93068.1"/>
    </source>
</evidence>
<sequence>MLPPALQQGFKETLVHRGWGQIQTLEVNQHPLPPPSVFLLCVYLSSSQSRFLMYKIHDFHQSQLSCRSDEEERVGKDQKAERRSPDSDRLSEQYADSSAAVKRLIN</sequence>
<organism evidence="2 3">
    <name type="scientific">Bagarius yarrelli</name>
    <name type="common">Goonch</name>
    <name type="synonym">Bagrus yarrelli</name>
    <dbReference type="NCBI Taxonomy" id="175774"/>
    <lineage>
        <taxon>Eukaryota</taxon>
        <taxon>Metazoa</taxon>
        <taxon>Chordata</taxon>
        <taxon>Craniata</taxon>
        <taxon>Vertebrata</taxon>
        <taxon>Euteleostomi</taxon>
        <taxon>Actinopterygii</taxon>
        <taxon>Neopterygii</taxon>
        <taxon>Teleostei</taxon>
        <taxon>Ostariophysi</taxon>
        <taxon>Siluriformes</taxon>
        <taxon>Sisoridae</taxon>
        <taxon>Sisorinae</taxon>
        <taxon>Bagarius</taxon>
    </lineage>
</organism>